<gene>
    <name evidence="2" type="ORF">BED41_00895</name>
</gene>
<dbReference type="InterPro" id="IPR057767">
    <property type="entry name" value="UGSC-like_dom"/>
</dbReference>
<organism evidence="2 3">
    <name type="scientific">Cloacibacillus porcorum</name>
    <dbReference type="NCBI Taxonomy" id="1197717"/>
    <lineage>
        <taxon>Bacteria</taxon>
        <taxon>Thermotogati</taxon>
        <taxon>Synergistota</taxon>
        <taxon>Synergistia</taxon>
        <taxon>Synergistales</taxon>
        <taxon>Synergistaceae</taxon>
        <taxon>Cloacibacillus</taxon>
    </lineage>
</organism>
<dbReference type="AlphaFoldDB" id="A0A1B2I1D0"/>
<name>A0A1B2I1D0_9BACT</name>
<evidence type="ECO:0000313" key="3">
    <source>
        <dbReference type="Proteomes" id="UP000093044"/>
    </source>
</evidence>
<proteinExistence type="predicted"/>
<accession>A0A1B2I1D0</accession>
<protein>
    <recommendedName>
        <fullName evidence="1">UGSC-like domain-containing protein</fullName>
    </recommendedName>
</protein>
<dbReference type="STRING" id="1197717.BED41_00895"/>
<dbReference type="GeneID" id="83056407"/>
<dbReference type="KEGG" id="cpor:BED41_00895"/>
<sequence>MSTEKFSATVMNPVAKVETEAAITPAARLTCLEGKKIALWWNGKSKGNVALNTIAERLKKDYNAETVFFKQDLFHSEEAFAAVTDAGCAAVVAATADCGSSAVTLTRDLCALEKMGVPTVMLIAKPFLLISNAELRLKGLFKVSRAVMEHPLNSLPEEEAAQVADALYDAVVKGLTQDGEALDTPEAEAARPIEEKAEPERITIEGENYFDFSTNLNRYFINHGWSDGLPLVPPTEAAVNRMLSGTKRGRDEVLLKYQPGNGVATIEKIAVNCVMAGCEPSHLPVVAAAIEAMHKDGFNITSLTQSSGADTPMVMVNGPIAKEIGMTAEGACLGPGKYSAVNTAIGRAVRLTMMNIGHCYPSIRDIDTLGSPNKYALCACENEDDNPFNEPYNVEKGFKPGTNCVTTMPCQSFMDVEDLESGRPEDLLMTIACTIDTMGWPGARSWMGFIDPNVMHVTVIFAPDHARLITNSGWTKFDVRQYLYAKCRRAWGQFKHLVIPRIKDGTVHPGYRWLATASDDTEVPMVRDPSYFDIAVIGGAAGKSALSMNIGCPTTVEIKK</sequence>
<feature type="domain" description="UGSC-like" evidence="1">
    <location>
        <begin position="10"/>
        <end position="176"/>
    </location>
</feature>
<dbReference type="Proteomes" id="UP000093044">
    <property type="component" value="Chromosome"/>
</dbReference>
<evidence type="ECO:0000259" key="1">
    <source>
        <dbReference type="Pfam" id="PF24696"/>
    </source>
</evidence>
<reference evidence="2" key="1">
    <citation type="submission" date="2016-08" db="EMBL/GenBank/DDBJ databases">
        <title>Complete genome of Cloacibacillus porcorum.</title>
        <authorList>
            <person name="Looft T."/>
            <person name="Bayles D.O."/>
            <person name="Alt D.P."/>
        </authorList>
    </citation>
    <scope>NUCLEOTIDE SEQUENCE [LARGE SCALE GENOMIC DNA]</scope>
    <source>
        <strain evidence="2">CL-84</strain>
    </source>
</reference>
<dbReference type="Pfam" id="PF24696">
    <property type="entry name" value="UGSC"/>
    <property type="match status" value="1"/>
</dbReference>
<keyword evidence="3" id="KW-1185">Reference proteome</keyword>
<dbReference type="OrthoDB" id="5240640at2"/>
<dbReference type="EMBL" id="CP016757">
    <property type="protein sequence ID" value="ANZ43785.1"/>
    <property type="molecule type" value="Genomic_DNA"/>
</dbReference>
<evidence type="ECO:0000313" key="2">
    <source>
        <dbReference type="EMBL" id="ANZ43785.1"/>
    </source>
</evidence>
<dbReference type="RefSeq" id="WP_066741891.1">
    <property type="nucleotide sequence ID" value="NZ_CP016757.1"/>
</dbReference>